<name>A0A387BL91_9LACT</name>
<dbReference type="EMBL" id="CP032627">
    <property type="protein sequence ID" value="AYG01776.1"/>
    <property type="molecule type" value="Genomic_DNA"/>
</dbReference>
<dbReference type="InterPro" id="IPR003593">
    <property type="entry name" value="AAA+_ATPase"/>
</dbReference>
<organism evidence="6 7">
    <name type="scientific">Lactococcus allomyrinae</name>
    <dbReference type="NCBI Taxonomy" id="2419773"/>
    <lineage>
        <taxon>Bacteria</taxon>
        <taxon>Bacillati</taxon>
        <taxon>Bacillota</taxon>
        <taxon>Bacilli</taxon>
        <taxon>Lactobacillales</taxon>
        <taxon>Streptococcaceae</taxon>
        <taxon>Lactococcus</taxon>
    </lineage>
</organism>
<keyword evidence="4 6" id="KW-0067">ATP-binding</keyword>
<sequence>MINSILEKKMKITNLAIKFGDKEVLQSINLQVNKGERIAILGQNGSGKTTLLNLINKTLVPTAGKIEDEDFEINNQNRCYIMQHENLPSELKIKEALYVLAQSPENFEKGLGLAEHFDLTKALDKRFSKLSGGEKQKLFLISAIQNNPEYFFLDEITTGLDYNSRDELLSFLSEVFEESQATLFLVTHYIEEALRLCNRFVVVANGRITQDFTRDELVQTNFSLVQFDRLQIGLTEELIDEKTWTYKILKDKMPDILETRYEEITRYERDFVRNLGEIISD</sequence>
<evidence type="ECO:0000256" key="4">
    <source>
        <dbReference type="ARBA" id="ARBA00022840"/>
    </source>
</evidence>
<accession>A0A387BL91</accession>
<protein>
    <submittedName>
        <fullName evidence="6">ABC transporter ATP-binding protein</fullName>
    </submittedName>
</protein>
<feature type="domain" description="ABC transporter" evidence="5">
    <location>
        <begin position="10"/>
        <end position="230"/>
    </location>
</feature>
<dbReference type="InterPro" id="IPR017871">
    <property type="entry name" value="ABC_transporter-like_CS"/>
</dbReference>
<dbReference type="PANTHER" id="PTHR42711">
    <property type="entry name" value="ABC TRANSPORTER ATP-BINDING PROTEIN"/>
    <property type="match status" value="1"/>
</dbReference>
<dbReference type="AlphaFoldDB" id="A0A387BL91"/>
<dbReference type="PROSITE" id="PS50893">
    <property type="entry name" value="ABC_TRANSPORTER_2"/>
    <property type="match status" value="1"/>
</dbReference>
<dbReference type="SUPFAM" id="SSF52540">
    <property type="entry name" value="P-loop containing nucleoside triphosphate hydrolases"/>
    <property type="match status" value="1"/>
</dbReference>
<dbReference type="PROSITE" id="PS00211">
    <property type="entry name" value="ABC_TRANSPORTER_1"/>
    <property type="match status" value="1"/>
</dbReference>
<dbReference type="InterPro" id="IPR050763">
    <property type="entry name" value="ABC_transporter_ATP-binding"/>
</dbReference>
<evidence type="ECO:0000313" key="6">
    <source>
        <dbReference type="EMBL" id="AYG01776.1"/>
    </source>
</evidence>
<evidence type="ECO:0000256" key="1">
    <source>
        <dbReference type="ARBA" id="ARBA00005417"/>
    </source>
</evidence>
<dbReference type="PANTHER" id="PTHR42711:SF5">
    <property type="entry name" value="ABC TRANSPORTER ATP-BINDING PROTEIN NATA"/>
    <property type="match status" value="1"/>
</dbReference>
<dbReference type="Pfam" id="PF00005">
    <property type="entry name" value="ABC_tran"/>
    <property type="match status" value="1"/>
</dbReference>
<evidence type="ECO:0000256" key="2">
    <source>
        <dbReference type="ARBA" id="ARBA00022448"/>
    </source>
</evidence>
<dbReference type="OrthoDB" id="9805856at2"/>
<dbReference type="CDD" id="cd03230">
    <property type="entry name" value="ABC_DR_subfamily_A"/>
    <property type="match status" value="1"/>
</dbReference>
<proteinExistence type="inferred from homology"/>
<dbReference type="InterPro" id="IPR027417">
    <property type="entry name" value="P-loop_NTPase"/>
</dbReference>
<dbReference type="KEGG" id="lact:D7I46_12355"/>
<dbReference type="GO" id="GO:0016887">
    <property type="term" value="F:ATP hydrolysis activity"/>
    <property type="evidence" value="ECO:0007669"/>
    <property type="project" value="InterPro"/>
</dbReference>
<reference evidence="6 7" key="1">
    <citation type="submission" date="2018-09" db="EMBL/GenBank/DDBJ databases">
        <title>Genome sequencing of strain 1JSPR-7.</title>
        <authorList>
            <person name="Heo J."/>
            <person name="Kim S.-J."/>
            <person name="Kwon S.-W."/>
        </authorList>
    </citation>
    <scope>NUCLEOTIDE SEQUENCE [LARGE SCALE GENOMIC DNA]</scope>
    <source>
        <strain evidence="6 7">1JSPR-7</strain>
    </source>
</reference>
<keyword evidence="3" id="KW-0547">Nucleotide-binding</keyword>
<dbReference type="InterPro" id="IPR003439">
    <property type="entry name" value="ABC_transporter-like_ATP-bd"/>
</dbReference>
<comment type="similarity">
    <text evidence="1">Belongs to the ABC transporter superfamily.</text>
</comment>
<keyword evidence="2" id="KW-0813">Transport</keyword>
<evidence type="ECO:0000313" key="7">
    <source>
        <dbReference type="Proteomes" id="UP000269374"/>
    </source>
</evidence>
<evidence type="ECO:0000256" key="3">
    <source>
        <dbReference type="ARBA" id="ARBA00022741"/>
    </source>
</evidence>
<evidence type="ECO:0000259" key="5">
    <source>
        <dbReference type="PROSITE" id="PS50893"/>
    </source>
</evidence>
<gene>
    <name evidence="6" type="ORF">D7I46_12355</name>
</gene>
<keyword evidence="7" id="KW-1185">Reference proteome</keyword>
<dbReference type="Gene3D" id="3.40.50.300">
    <property type="entry name" value="P-loop containing nucleotide triphosphate hydrolases"/>
    <property type="match status" value="1"/>
</dbReference>
<dbReference type="SMART" id="SM00382">
    <property type="entry name" value="AAA"/>
    <property type="match status" value="1"/>
</dbReference>
<dbReference type="Proteomes" id="UP000269374">
    <property type="component" value="Chromosome"/>
</dbReference>
<dbReference type="GO" id="GO:0005524">
    <property type="term" value="F:ATP binding"/>
    <property type="evidence" value="ECO:0007669"/>
    <property type="project" value="UniProtKB-KW"/>
</dbReference>